<evidence type="ECO:0000313" key="3">
    <source>
        <dbReference type="Proteomes" id="UP001054252"/>
    </source>
</evidence>
<name>A0AAV5KB22_9ROSI</name>
<gene>
    <name evidence="2" type="ORF">SLEP1_g31374</name>
</gene>
<keyword evidence="1" id="KW-0472">Membrane</keyword>
<dbReference type="EMBL" id="BPVZ01000057">
    <property type="protein sequence ID" value="GKV21390.1"/>
    <property type="molecule type" value="Genomic_DNA"/>
</dbReference>
<keyword evidence="3" id="KW-1185">Reference proteome</keyword>
<protein>
    <submittedName>
        <fullName evidence="2">Uncharacterized protein</fullName>
    </submittedName>
</protein>
<evidence type="ECO:0000256" key="1">
    <source>
        <dbReference type="SAM" id="Phobius"/>
    </source>
</evidence>
<comment type="caution">
    <text evidence="2">The sequence shown here is derived from an EMBL/GenBank/DDBJ whole genome shotgun (WGS) entry which is preliminary data.</text>
</comment>
<accession>A0AAV5KB22</accession>
<keyword evidence="1" id="KW-0812">Transmembrane</keyword>
<dbReference type="AlphaFoldDB" id="A0AAV5KB22"/>
<feature type="transmembrane region" description="Helical" evidence="1">
    <location>
        <begin position="31"/>
        <end position="52"/>
    </location>
</feature>
<reference evidence="2 3" key="1">
    <citation type="journal article" date="2021" name="Commun. Biol.">
        <title>The genome of Shorea leprosula (Dipterocarpaceae) highlights the ecological relevance of drought in aseasonal tropical rainforests.</title>
        <authorList>
            <person name="Ng K.K.S."/>
            <person name="Kobayashi M.J."/>
            <person name="Fawcett J.A."/>
            <person name="Hatakeyama M."/>
            <person name="Paape T."/>
            <person name="Ng C.H."/>
            <person name="Ang C.C."/>
            <person name="Tnah L.H."/>
            <person name="Lee C.T."/>
            <person name="Nishiyama T."/>
            <person name="Sese J."/>
            <person name="O'Brien M.J."/>
            <person name="Copetti D."/>
            <person name="Mohd Noor M.I."/>
            <person name="Ong R.C."/>
            <person name="Putra M."/>
            <person name="Sireger I.Z."/>
            <person name="Indrioko S."/>
            <person name="Kosugi Y."/>
            <person name="Izuno A."/>
            <person name="Isagi Y."/>
            <person name="Lee S.L."/>
            <person name="Shimizu K.K."/>
        </authorList>
    </citation>
    <scope>NUCLEOTIDE SEQUENCE [LARGE SCALE GENOMIC DNA]</scope>
    <source>
        <strain evidence="2">214</strain>
    </source>
</reference>
<keyword evidence="1" id="KW-1133">Transmembrane helix</keyword>
<dbReference type="Proteomes" id="UP001054252">
    <property type="component" value="Unassembled WGS sequence"/>
</dbReference>
<organism evidence="2 3">
    <name type="scientific">Rubroshorea leprosula</name>
    <dbReference type="NCBI Taxonomy" id="152421"/>
    <lineage>
        <taxon>Eukaryota</taxon>
        <taxon>Viridiplantae</taxon>
        <taxon>Streptophyta</taxon>
        <taxon>Embryophyta</taxon>
        <taxon>Tracheophyta</taxon>
        <taxon>Spermatophyta</taxon>
        <taxon>Magnoliopsida</taxon>
        <taxon>eudicotyledons</taxon>
        <taxon>Gunneridae</taxon>
        <taxon>Pentapetalae</taxon>
        <taxon>rosids</taxon>
        <taxon>malvids</taxon>
        <taxon>Malvales</taxon>
        <taxon>Dipterocarpaceae</taxon>
        <taxon>Rubroshorea</taxon>
    </lineage>
</organism>
<evidence type="ECO:0000313" key="2">
    <source>
        <dbReference type="EMBL" id="GKV21390.1"/>
    </source>
</evidence>
<proteinExistence type="predicted"/>
<sequence>MWVRISGHFFAPVTSLPLSRLLPSSPDPASIAGNILVLLWLRALGSSFLFYAK</sequence>